<keyword evidence="3" id="KW-0560">Oxidoreductase</keyword>
<dbReference type="SUPFAM" id="SSF51679">
    <property type="entry name" value="Bacterial luciferase-like"/>
    <property type="match status" value="1"/>
</dbReference>
<reference evidence="8 9" key="1">
    <citation type="submission" date="2019-06" db="EMBL/GenBank/DDBJ databases">
        <title>Streptomyces sporangiiformans sp. nov., a novel actinomycete isolated from soil in Mount Song.</title>
        <authorList>
            <person name="Han L."/>
        </authorList>
    </citation>
    <scope>NUCLEOTIDE SEQUENCE [LARGE SCALE GENOMIC DNA]</scope>
    <source>
        <strain evidence="8 9">NEAU-SSA 1</strain>
    </source>
</reference>
<evidence type="ECO:0000313" key="9">
    <source>
        <dbReference type="Proteomes" id="UP000317378"/>
    </source>
</evidence>
<protein>
    <submittedName>
        <fullName evidence="8">LLM class flavin-dependent oxidoreductase</fullName>
    </submittedName>
</protein>
<dbReference type="PANTHER" id="PTHR30011">
    <property type="entry name" value="ALKANESULFONATE MONOOXYGENASE-RELATED"/>
    <property type="match status" value="1"/>
</dbReference>
<evidence type="ECO:0000256" key="1">
    <source>
        <dbReference type="ARBA" id="ARBA00022630"/>
    </source>
</evidence>
<dbReference type="InterPro" id="IPR051260">
    <property type="entry name" value="Diverse_substr_monoxygenases"/>
</dbReference>
<feature type="binding site" evidence="6">
    <location>
        <position position="151"/>
    </location>
    <ligand>
        <name>FMN</name>
        <dbReference type="ChEBI" id="CHEBI:58210"/>
    </ligand>
</feature>
<feature type="binding site" evidence="6">
    <location>
        <position position="60"/>
    </location>
    <ligand>
        <name>FMN</name>
        <dbReference type="ChEBI" id="CHEBI:58210"/>
    </ligand>
</feature>
<sequence length="457" mass="50191">MAVPRFRQLHLNAFLMNAGHHDAAWRHPRTQPERATDVRYFQQLALTAERGLLDSVFLADGLALWGKVRHNALGGFEPLTLLSALAAVTEHVGLIATVSTTFNEPFHTARKFASLDHISGGRAGWNIVTSGSVNEARNFGQDEHLEHGLRYERAREFLDVATKLWDSWEDDAILLDRERGIYADTDKVREINHHGEYFGVQGPLNVPRAPQGYPLLVQAGSSEDGKEFAAQWAEAVFTAQQTLADGQAFYKDLKSRLARHGRTEDQLLVLPGIAPVIGSTEAEARALEEELTNLQVPEYGLAQLSGMLGTDLTGLPLDGPLPELPEERDINGNKSRFTLVAELARRDGLTLRELIARLGGGRGHRVFAGTPEQIADEIEEWFTEGAADGFNIMPPHLPGGLEDFVDHVVPILQQRGLFRTEYTGRTLRENYGLTRPANRLAAAAAEAGAAAEEGVPA</sequence>
<dbReference type="PANTHER" id="PTHR30011:SF16">
    <property type="entry name" value="C2H2 FINGER DOMAIN TRANSCRIPTION FACTOR (EUROFUNG)-RELATED"/>
    <property type="match status" value="1"/>
</dbReference>
<evidence type="ECO:0000256" key="5">
    <source>
        <dbReference type="ARBA" id="ARBA00033748"/>
    </source>
</evidence>
<evidence type="ECO:0000256" key="2">
    <source>
        <dbReference type="ARBA" id="ARBA00022643"/>
    </source>
</evidence>
<dbReference type="RefSeq" id="WP_119098737.1">
    <property type="nucleotide sequence ID" value="NZ_QXMJ01000043.1"/>
</dbReference>
<dbReference type="InterPro" id="IPR036661">
    <property type="entry name" value="Luciferase-like_sf"/>
</dbReference>
<keyword evidence="4" id="KW-0503">Monooxygenase</keyword>
<evidence type="ECO:0000313" key="8">
    <source>
        <dbReference type="EMBL" id="TPQ23658.1"/>
    </source>
</evidence>
<feature type="binding site" evidence="6">
    <location>
        <position position="221"/>
    </location>
    <ligand>
        <name>FMN</name>
        <dbReference type="ChEBI" id="CHEBI:58210"/>
    </ligand>
</feature>
<dbReference type="InterPro" id="IPR011251">
    <property type="entry name" value="Luciferase-like_dom"/>
</dbReference>
<keyword evidence="9" id="KW-1185">Reference proteome</keyword>
<feature type="binding site" evidence="6">
    <location>
        <position position="222"/>
    </location>
    <ligand>
        <name>FMN</name>
        <dbReference type="ChEBI" id="CHEBI:58210"/>
    </ligand>
</feature>
<keyword evidence="2 6" id="KW-0288">FMN</keyword>
<dbReference type="AlphaFoldDB" id="A0A505DQT1"/>
<accession>A0A505DQT1</accession>
<dbReference type="OrthoDB" id="3265338at2"/>
<feature type="binding site" evidence="6">
    <location>
        <position position="147"/>
    </location>
    <ligand>
        <name>FMN</name>
        <dbReference type="ChEBI" id="CHEBI:58210"/>
    </ligand>
</feature>
<dbReference type="PIRSF" id="PIRSF000337">
    <property type="entry name" value="NTA_MOA"/>
    <property type="match status" value="1"/>
</dbReference>
<evidence type="ECO:0000256" key="3">
    <source>
        <dbReference type="ARBA" id="ARBA00023002"/>
    </source>
</evidence>
<dbReference type="Pfam" id="PF00296">
    <property type="entry name" value="Bac_luciferase"/>
    <property type="match status" value="1"/>
</dbReference>
<feature type="binding site" evidence="6">
    <location>
        <position position="97"/>
    </location>
    <ligand>
        <name>FMN</name>
        <dbReference type="ChEBI" id="CHEBI:58210"/>
    </ligand>
</feature>
<dbReference type="Gene3D" id="3.20.20.30">
    <property type="entry name" value="Luciferase-like domain"/>
    <property type="match status" value="1"/>
</dbReference>
<comment type="similarity">
    <text evidence="5">Belongs to the NtaA/SnaA/DszA monooxygenase family.</text>
</comment>
<dbReference type="GO" id="GO:0016705">
    <property type="term" value="F:oxidoreductase activity, acting on paired donors, with incorporation or reduction of molecular oxygen"/>
    <property type="evidence" value="ECO:0007669"/>
    <property type="project" value="InterPro"/>
</dbReference>
<name>A0A505DQT1_9ACTN</name>
<dbReference type="Proteomes" id="UP000317378">
    <property type="component" value="Unassembled WGS sequence"/>
</dbReference>
<organism evidence="8 9">
    <name type="scientific">Streptomyces sporangiiformans</name>
    <dbReference type="NCBI Taxonomy" id="2315329"/>
    <lineage>
        <taxon>Bacteria</taxon>
        <taxon>Bacillati</taxon>
        <taxon>Actinomycetota</taxon>
        <taxon>Actinomycetes</taxon>
        <taxon>Kitasatosporales</taxon>
        <taxon>Streptomycetaceae</taxon>
        <taxon>Streptomyces</taxon>
    </lineage>
</organism>
<keyword evidence="1 6" id="KW-0285">Flavoprotein</keyword>
<gene>
    <name evidence="8" type="ORF">FGD71_002720</name>
</gene>
<proteinExistence type="inferred from homology"/>
<dbReference type="CDD" id="cd01095">
    <property type="entry name" value="Nitrilotriacetate_monoxgenase"/>
    <property type="match status" value="1"/>
</dbReference>
<evidence type="ECO:0000259" key="7">
    <source>
        <dbReference type="Pfam" id="PF00296"/>
    </source>
</evidence>
<dbReference type="GO" id="GO:0004497">
    <property type="term" value="F:monooxygenase activity"/>
    <property type="evidence" value="ECO:0007669"/>
    <property type="project" value="UniProtKB-KW"/>
</dbReference>
<evidence type="ECO:0000256" key="6">
    <source>
        <dbReference type="PIRSR" id="PIRSR000337-1"/>
    </source>
</evidence>
<dbReference type="InterPro" id="IPR016215">
    <property type="entry name" value="NTA_MOA"/>
</dbReference>
<dbReference type="EMBL" id="VCHX02000043">
    <property type="protein sequence ID" value="TPQ23658.1"/>
    <property type="molecule type" value="Genomic_DNA"/>
</dbReference>
<feature type="domain" description="Luciferase-like" evidence="7">
    <location>
        <begin position="30"/>
        <end position="385"/>
    </location>
</feature>
<comment type="caution">
    <text evidence="8">The sequence shown here is derived from an EMBL/GenBank/DDBJ whole genome shotgun (WGS) entry which is preliminary data.</text>
</comment>
<evidence type="ECO:0000256" key="4">
    <source>
        <dbReference type="ARBA" id="ARBA00023033"/>
    </source>
</evidence>
<dbReference type="NCBIfam" id="TIGR03860">
    <property type="entry name" value="FMN_nitrolo"/>
    <property type="match status" value="1"/>
</dbReference>